<proteinExistence type="predicted"/>
<sequence length="83" mass="9081">MTGLFYTLAPYKSEIKNPNSEINQGVACGPGFTLQILAPAIAPRKPARGLWVLRCNPNAAGTQGGEKYIRYETVYQQLLPLLS</sequence>
<organism evidence="1 2">
    <name type="scientific">Mucilaginibacter oryzae</name>
    <dbReference type="NCBI Taxonomy" id="468058"/>
    <lineage>
        <taxon>Bacteria</taxon>
        <taxon>Pseudomonadati</taxon>
        <taxon>Bacteroidota</taxon>
        <taxon>Sphingobacteriia</taxon>
        <taxon>Sphingobacteriales</taxon>
        <taxon>Sphingobacteriaceae</taxon>
        <taxon>Mucilaginibacter</taxon>
    </lineage>
</organism>
<dbReference type="Proteomes" id="UP000245678">
    <property type="component" value="Unassembled WGS sequence"/>
</dbReference>
<evidence type="ECO:0000313" key="1">
    <source>
        <dbReference type="EMBL" id="PWK74265.1"/>
    </source>
</evidence>
<comment type="caution">
    <text evidence="1">The sequence shown here is derived from an EMBL/GenBank/DDBJ whole genome shotgun (WGS) entry which is preliminary data.</text>
</comment>
<dbReference type="AlphaFoldDB" id="A0A316HJZ0"/>
<dbReference type="EMBL" id="QGHA01000009">
    <property type="protein sequence ID" value="PWK74265.1"/>
    <property type="molecule type" value="Genomic_DNA"/>
</dbReference>
<accession>A0A316HJZ0</accession>
<keyword evidence="2" id="KW-1185">Reference proteome</keyword>
<dbReference type="RefSeq" id="WP_109609461.1">
    <property type="nucleotide sequence ID" value="NZ_QGHA01000009.1"/>
</dbReference>
<protein>
    <submittedName>
        <fullName evidence="1">Uncharacterized protein</fullName>
    </submittedName>
</protein>
<gene>
    <name evidence="1" type="ORF">LX99_04067</name>
</gene>
<name>A0A316HJZ0_9SPHI</name>
<reference evidence="1 2" key="1">
    <citation type="submission" date="2018-05" db="EMBL/GenBank/DDBJ databases">
        <title>Genomic Encyclopedia of Archaeal and Bacterial Type Strains, Phase II (KMG-II): from individual species to whole genera.</title>
        <authorList>
            <person name="Goeker M."/>
        </authorList>
    </citation>
    <scope>NUCLEOTIDE SEQUENCE [LARGE SCALE GENOMIC DNA]</scope>
    <source>
        <strain evidence="1 2">DSM 19975</strain>
    </source>
</reference>
<evidence type="ECO:0000313" key="2">
    <source>
        <dbReference type="Proteomes" id="UP000245678"/>
    </source>
</evidence>